<evidence type="ECO:0000313" key="4">
    <source>
        <dbReference type="Proteomes" id="UP000185596"/>
    </source>
</evidence>
<gene>
    <name evidence="3" type="ORF">BU204_05995</name>
</gene>
<dbReference type="Proteomes" id="UP000185596">
    <property type="component" value="Unassembled WGS sequence"/>
</dbReference>
<dbReference type="PROSITE" id="PS00455">
    <property type="entry name" value="AMP_BINDING"/>
    <property type="match status" value="1"/>
</dbReference>
<accession>A0A1Q8CVX5</accession>
<evidence type="ECO:0000259" key="2">
    <source>
        <dbReference type="Pfam" id="PF23572"/>
    </source>
</evidence>
<feature type="domain" description="GH3 C-terminal" evidence="2">
    <location>
        <begin position="425"/>
        <end position="531"/>
    </location>
</feature>
<dbReference type="Pfam" id="PF23572">
    <property type="entry name" value="GH3_C"/>
    <property type="match status" value="1"/>
</dbReference>
<dbReference type="Pfam" id="PF23571">
    <property type="entry name" value="GH3_M"/>
    <property type="match status" value="1"/>
</dbReference>
<dbReference type="InterPro" id="IPR055377">
    <property type="entry name" value="GH3_M"/>
</dbReference>
<sequence length="556" mass="61502">MSADGFVRRTLLAHQRQCQRCREPRPVIRQVFEDLLDQARGTAFGRDHGLDRVRTLADLKAAVPVRDYESFRGYVDRIRGGEGAVLTASDPYALLATSGTTGRPKHIPTTRHWRNRYRGPALYAQWGLYFQRLGLDRYRPGHVLDMSWERPTGHGPWSAGRDLPVYSITKRPASVGPRDWTPPWYGERWFTDPGDLSLYRKLRLRAGSDVRLVVAVNPSRITALGELLNDELEQLLADLRDGTVLGVRDAQLGANRLTAARLEAARAFGGRVTLVDLWPRLSLVVCWNSASARYYRGWLDRVAPGVPLIPFSATGTEGIVTLPVDSHTCAGPLAVDQGLFEFVPADPAEPAAPLPPDVPTLNPDELVNGRTYRLIMSQANGLYRYDTGDIYRVVGRVGRLPRLDFEGRGGSVTSFTGEKLSESDVHAAIRSVLGTSAVTSGFSVIPLWGRPPGYALVMEWDAGTGAASDVFCARVDAELSRVNPEYADKRRSGRLAPLRAMVVRPGTYRRLAERHVARGSSATQVKHRWLHPDNSLLQDVQDLGSARTPECSRGQT</sequence>
<keyword evidence="4" id="KW-1185">Reference proteome</keyword>
<reference evidence="3 4" key="1">
    <citation type="submission" date="2016-12" db="EMBL/GenBank/DDBJ databases">
        <title>The draft genome sequence of Actinophytocola sp. 11-183.</title>
        <authorList>
            <person name="Wang W."/>
            <person name="Yuan L."/>
        </authorList>
    </citation>
    <scope>NUCLEOTIDE SEQUENCE [LARGE SCALE GENOMIC DNA]</scope>
    <source>
        <strain evidence="3 4">11-183</strain>
    </source>
</reference>
<comment type="caution">
    <text evidence="3">The sequence shown here is derived from an EMBL/GenBank/DDBJ whole genome shotgun (WGS) entry which is preliminary data.</text>
</comment>
<evidence type="ECO:0008006" key="5">
    <source>
        <dbReference type="Google" id="ProtNLM"/>
    </source>
</evidence>
<dbReference type="SUPFAM" id="SSF56801">
    <property type="entry name" value="Acetyl-CoA synthetase-like"/>
    <property type="match status" value="1"/>
</dbReference>
<dbReference type="EMBL" id="MSIE01000007">
    <property type="protein sequence ID" value="OLF18504.1"/>
    <property type="molecule type" value="Genomic_DNA"/>
</dbReference>
<dbReference type="GO" id="GO:0016881">
    <property type="term" value="F:acid-amino acid ligase activity"/>
    <property type="evidence" value="ECO:0007669"/>
    <property type="project" value="TreeGrafter"/>
</dbReference>
<proteinExistence type="predicted"/>
<dbReference type="InterPro" id="IPR004993">
    <property type="entry name" value="GH3"/>
</dbReference>
<dbReference type="InterPro" id="IPR055378">
    <property type="entry name" value="GH3_C"/>
</dbReference>
<protein>
    <recommendedName>
        <fullName evidence="5">GH3 auxin-responsive promoter</fullName>
    </recommendedName>
</protein>
<dbReference type="InterPro" id="IPR020845">
    <property type="entry name" value="AMP-binding_CS"/>
</dbReference>
<dbReference type="OrthoDB" id="614636at2"/>
<dbReference type="RefSeq" id="WP_075124531.1">
    <property type="nucleotide sequence ID" value="NZ_MSIE01000007.1"/>
</dbReference>
<feature type="domain" description="GH3 middle" evidence="1">
    <location>
        <begin position="334"/>
        <end position="408"/>
    </location>
</feature>
<organism evidence="3 4">
    <name type="scientific">Actinophytocola xanthii</name>
    <dbReference type="NCBI Taxonomy" id="1912961"/>
    <lineage>
        <taxon>Bacteria</taxon>
        <taxon>Bacillati</taxon>
        <taxon>Actinomycetota</taxon>
        <taxon>Actinomycetes</taxon>
        <taxon>Pseudonocardiales</taxon>
        <taxon>Pseudonocardiaceae</taxon>
    </lineage>
</organism>
<evidence type="ECO:0000313" key="3">
    <source>
        <dbReference type="EMBL" id="OLF18504.1"/>
    </source>
</evidence>
<evidence type="ECO:0000259" key="1">
    <source>
        <dbReference type="Pfam" id="PF23571"/>
    </source>
</evidence>
<dbReference type="PANTHER" id="PTHR31901">
    <property type="entry name" value="GH3 DOMAIN-CONTAINING PROTEIN"/>
    <property type="match status" value="1"/>
</dbReference>
<dbReference type="GO" id="GO:0005737">
    <property type="term" value="C:cytoplasm"/>
    <property type="evidence" value="ECO:0007669"/>
    <property type="project" value="TreeGrafter"/>
</dbReference>
<dbReference type="Pfam" id="PF03321">
    <property type="entry name" value="GH3"/>
    <property type="match status" value="1"/>
</dbReference>
<dbReference type="PANTHER" id="PTHR31901:SF9">
    <property type="entry name" value="GH3 DOMAIN-CONTAINING PROTEIN"/>
    <property type="match status" value="1"/>
</dbReference>
<name>A0A1Q8CVX5_9PSEU</name>
<dbReference type="STRING" id="1912961.BU204_05995"/>
<dbReference type="AlphaFoldDB" id="A0A1Q8CVX5"/>